<protein>
    <submittedName>
        <fullName evidence="2">Uncharacterized protein</fullName>
    </submittedName>
</protein>
<accession>A0A1G7MHM2</accession>
<dbReference type="Gene3D" id="3.90.1720.10">
    <property type="entry name" value="endopeptidase domain like (from Nostoc punctiforme)"/>
    <property type="match status" value="1"/>
</dbReference>
<dbReference type="EMBL" id="JAWXXP010000001">
    <property type="protein sequence ID" value="MDX5994960.1"/>
    <property type="molecule type" value="Genomic_DNA"/>
</dbReference>
<proteinExistence type="predicted"/>
<reference evidence="2 3" key="1">
    <citation type="submission" date="2016-10" db="EMBL/GenBank/DDBJ databases">
        <authorList>
            <person name="de Groot N.N."/>
        </authorList>
    </citation>
    <scope>NUCLEOTIDE SEQUENCE [LARGE SCALE GENOMIC DNA]</scope>
    <source>
        <strain evidence="2 3">JCM 10630</strain>
    </source>
</reference>
<evidence type="ECO:0000313" key="1">
    <source>
        <dbReference type="EMBL" id="MDX5994960.1"/>
    </source>
</evidence>
<organism evidence="2 3">
    <name type="scientific">Ectopseudomonas alcaliphila</name>
    <dbReference type="NCBI Taxonomy" id="101564"/>
    <lineage>
        <taxon>Bacteria</taxon>
        <taxon>Pseudomonadati</taxon>
        <taxon>Pseudomonadota</taxon>
        <taxon>Gammaproteobacteria</taxon>
        <taxon>Pseudomonadales</taxon>
        <taxon>Pseudomonadaceae</taxon>
        <taxon>Ectopseudomonas</taxon>
    </lineage>
</organism>
<dbReference type="Proteomes" id="UP001278050">
    <property type="component" value="Unassembled WGS sequence"/>
</dbReference>
<dbReference type="EMBL" id="FNAE01000009">
    <property type="protein sequence ID" value="SDF61378.1"/>
    <property type="molecule type" value="Genomic_DNA"/>
</dbReference>
<evidence type="ECO:0000313" key="2">
    <source>
        <dbReference type="EMBL" id="SDF61378.1"/>
    </source>
</evidence>
<dbReference type="AlphaFoldDB" id="A0A1G7MHM2"/>
<reference evidence="1 4" key="2">
    <citation type="submission" date="2023-11" db="EMBL/GenBank/DDBJ databases">
        <title>MicrobeMod: A computational toolkit for identifying prokaryotic methylation and restriction-modification with nanopore sequencing.</title>
        <authorList>
            <person name="Crits-Christoph A."/>
            <person name="Kang S.C."/>
            <person name="Lee H."/>
            <person name="Ostrov N."/>
        </authorList>
    </citation>
    <scope>NUCLEOTIDE SEQUENCE [LARGE SCALE GENOMIC DNA]</scope>
    <source>
        <strain evidence="1 4">ATCC BAA-571</strain>
    </source>
</reference>
<dbReference type="OrthoDB" id="95478at2"/>
<evidence type="ECO:0000313" key="3">
    <source>
        <dbReference type="Proteomes" id="UP000182413"/>
    </source>
</evidence>
<gene>
    <name evidence="2" type="ORF">SAMN05216575_10959</name>
    <name evidence="1" type="ORF">SIM71_23085</name>
</gene>
<evidence type="ECO:0000313" key="4">
    <source>
        <dbReference type="Proteomes" id="UP001278050"/>
    </source>
</evidence>
<dbReference type="Proteomes" id="UP000182413">
    <property type="component" value="Unassembled WGS sequence"/>
</dbReference>
<keyword evidence="4" id="KW-1185">Reference proteome</keyword>
<dbReference type="RefSeq" id="WP_074681651.1">
    <property type="nucleotide sequence ID" value="NZ_CBCSET010000008.1"/>
</dbReference>
<sequence length="150" mass="16894">MTTVKLALYKGPGQLGNALIRWWTRSQYSHCELVVGDYCYSSSVMDKGVRRKRIGPGADHWDLIELPWADAAAVLEHFERTDQDRYGWPSLIMSQIFNRNRQVEHAAFCSEWCAAALGLPSPASYSPRTIGELCGWLEERRGLAHAAALI</sequence>
<name>A0A1G7MHM2_9GAMM</name>